<name>A0ABY8G0A3_9SPHN</name>
<dbReference type="InterPro" id="IPR002060">
    <property type="entry name" value="Squ/phyt_synthse"/>
</dbReference>
<dbReference type="PROSITE" id="PS01044">
    <property type="entry name" value="SQUALEN_PHYTOEN_SYN_1"/>
    <property type="match status" value="1"/>
</dbReference>
<dbReference type="Gene3D" id="1.10.600.10">
    <property type="entry name" value="Farnesyl Diphosphate Synthase"/>
    <property type="match status" value="1"/>
</dbReference>
<dbReference type="SUPFAM" id="SSF48576">
    <property type="entry name" value="Terpenoid synthases"/>
    <property type="match status" value="1"/>
</dbReference>
<dbReference type="Pfam" id="PF00494">
    <property type="entry name" value="SQS_PSY"/>
    <property type="match status" value="1"/>
</dbReference>
<dbReference type="InterPro" id="IPR019845">
    <property type="entry name" value="Squalene/phytoene_synthase_CS"/>
</dbReference>
<dbReference type="InterPro" id="IPR033904">
    <property type="entry name" value="Trans_IPPS_HH"/>
</dbReference>
<dbReference type="SFLD" id="SFLDG01212">
    <property type="entry name" value="Phytoene_synthase_like"/>
    <property type="match status" value="1"/>
</dbReference>
<dbReference type="SFLD" id="SFLDS00005">
    <property type="entry name" value="Isoprenoid_Synthase_Type_I"/>
    <property type="match status" value="1"/>
</dbReference>
<organism evidence="2 3">
    <name type="scientific">Altererythrobacter arenosus</name>
    <dbReference type="NCBI Taxonomy" id="3032592"/>
    <lineage>
        <taxon>Bacteria</taxon>
        <taxon>Pseudomonadati</taxon>
        <taxon>Pseudomonadota</taxon>
        <taxon>Alphaproteobacteria</taxon>
        <taxon>Sphingomonadales</taxon>
        <taxon>Erythrobacteraceae</taxon>
        <taxon>Altererythrobacter</taxon>
    </lineage>
</organism>
<dbReference type="EC" id="2.5.1.-" evidence="2"/>
<evidence type="ECO:0000313" key="2">
    <source>
        <dbReference type="EMBL" id="WFL79056.1"/>
    </source>
</evidence>
<dbReference type="InterPro" id="IPR044843">
    <property type="entry name" value="Trans_IPPS_bact-type"/>
</dbReference>
<dbReference type="InterPro" id="IPR008949">
    <property type="entry name" value="Isoprenoid_synthase_dom_sf"/>
</dbReference>
<dbReference type="SFLD" id="SFLDG01018">
    <property type="entry name" value="Squalene/Phytoene_Synthase_Lik"/>
    <property type="match status" value="1"/>
</dbReference>
<protein>
    <submittedName>
        <fullName evidence="2">Phytoene/squalene synthase family protein</fullName>
        <ecNumber evidence="2">2.5.1.-</ecNumber>
    </submittedName>
</protein>
<dbReference type="RefSeq" id="WP_278017745.1">
    <property type="nucleotide sequence ID" value="NZ_CP121106.1"/>
</dbReference>
<keyword evidence="1 2" id="KW-0808">Transferase</keyword>
<dbReference type="GO" id="GO:0016740">
    <property type="term" value="F:transferase activity"/>
    <property type="evidence" value="ECO:0007669"/>
    <property type="project" value="UniProtKB-KW"/>
</dbReference>
<proteinExistence type="predicted"/>
<dbReference type="EMBL" id="CP121106">
    <property type="protein sequence ID" value="WFL79056.1"/>
    <property type="molecule type" value="Genomic_DNA"/>
</dbReference>
<gene>
    <name evidence="2" type="ORF">P7228_09410</name>
</gene>
<reference evidence="2 3" key="1">
    <citation type="submission" date="2023-03" db="EMBL/GenBank/DDBJ databases">
        <title>Altererythrobacter sp. CAU 1644 isolated from sand.</title>
        <authorList>
            <person name="Kim W."/>
        </authorList>
    </citation>
    <scope>NUCLEOTIDE SEQUENCE [LARGE SCALE GENOMIC DNA]</scope>
    <source>
        <strain evidence="2 3">CAU 1644</strain>
    </source>
</reference>
<accession>A0ABY8G0A3</accession>
<sequence>MRSAGGGRYREPLVAKSYDMIAQGSKSFAAASWLFDRATRERVWLLYAWCRRCDDIADGQTLGGELGDQSGISGRVKAIRALTRRALDGEPTADVGFDAFGQVASECGLTMEMADDVIAGFELDAAGWRPRGEKDLARYCYHVAGAVGVMMARVMGVPKDDSATLDRACDLGLAFQLANIARDLDEDDAADRCYLPMEWLAEEDIEPGQLMKPHHRWEVAELANRLVLKMDKHLRAAKLGTVGLPFRSRWAVLSAANIYGAIGYEVRRLGRDAWNHRVVVSRFEKLRIIAASFFEALRNNPIPPDEMPEWTRADILIEVRMAGPIPEPDFKPLPDEE</sequence>
<dbReference type="Proteomes" id="UP001215827">
    <property type="component" value="Chromosome"/>
</dbReference>
<dbReference type="PROSITE" id="PS01045">
    <property type="entry name" value="SQUALEN_PHYTOEN_SYN_2"/>
    <property type="match status" value="1"/>
</dbReference>
<evidence type="ECO:0000256" key="1">
    <source>
        <dbReference type="ARBA" id="ARBA00022679"/>
    </source>
</evidence>
<keyword evidence="3" id="KW-1185">Reference proteome</keyword>
<dbReference type="CDD" id="cd00683">
    <property type="entry name" value="Trans_IPPS_HH"/>
    <property type="match status" value="1"/>
</dbReference>
<evidence type="ECO:0000313" key="3">
    <source>
        <dbReference type="Proteomes" id="UP001215827"/>
    </source>
</evidence>
<dbReference type="PANTHER" id="PTHR31480">
    <property type="entry name" value="BIFUNCTIONAL LYCOPENE CYCLASE/PHYTOENE SYNTHASE"/>
    <property type="match status" value="1"/>
</dbReference>